<sequence>MTAEMTIAPILHRIGHRGRVAADLETLFTLHRAWREAVPYENLDIQLGRPISLDPDALFDKLVRRRRGGYCYEQNAGLAMLLRLAGFQVTMVEAGVMRAARGEAMWGNHNALLVDLDGRRWLADAGIGDGFVEPLLLHEGPQTQGNLTYRLERLDPDTWRFHHYPSGTITSYDFRLQPRGIADFAARSRELSTSAESTYVTTLMAARPTAGHTLVLLSRTLRQLGADGRTSRAIGDADEFARTLSTQFLVPLDDLGQSGVARLWEKTGTQDDLWRARVSDTT</sequence>
<dbReference type="PANTHER" id="PTHR11786">
    <property type="entry name" value="N-HYDROXYARYLAMINE O-ACETYLTRANSFERASE"/>
    <property type="match status" value="1"/>
</dbReference>
<evidence type="ECO:0000313" key="3">
    <source>
        <dbReference type="EMBL" id="GAA2667705.1"/>
    </source>
</evidence>
<dbReference type="SUPFAM" id="SSF54001">
    <property type="entry name" value="Cysteine proteinases"/>
    <property type="match status" value="1"/>
</dbReference>
<dbReference type="Gene3D" id="3.30.2140.10">
    <property type="entry name" value="Arylamine N-acetyltransferase"/>
    <property type="match status" value="1"/>
</dbReference>
<evidence type="ECO:0000256" key="2">
    <source>
        <dbReference type="RuleBase" id="RU003452"/>
    </source>
</evidence>
<evidence type="ECO:0000256" key="1">
    <source>
        <dbReference type="ARBA" id="ARBA00006547"/>
    </source>
</evidence>
<dbReference type="PANTHER" id="PTHR11786:SF0">
    <property type="entry name" value="ARYLAMINE N-ACETYLTRANSFERASE 4-RELATED"/>
    <property type="match status" value="1"/>
</dbReference>
<comment type="caution">
    <text evidence="3">The sequence shown here is derived from an EMBL/GenBank/DDBJ whole genome shotgun (WGS) entry which is preliminary data.</text>
</comment>
<dbReference type="EMBL" id="BAAATE010000011">
    <property type="protein sequence ID" value="GAA2667705.1"/>
    <property type="molecule type" value="Genomic_DNA"/>
</dbReference>
<organism evidence="3 4">
    <name type="scientific">Nonomuraea recticatena</name>
    <dbReference type="NCBI Taxonomy" id="46178"/>
    <lineage>
        <taxon>Bacteria</taxon>
        <taxon>Bacillati</taxon>
        <taxon>Actinomycetota</taxon>
        <taxon>Actinomycetes</taxon>
        <taxon>Streptosporangiales</taxon>
        <taxon>Streptosporangiaceae</taxon>
        <taxon>Nonomuraea</taxon>
    </lineage>
</organism>
<keyword evidence="4" id="KW-1185">Reference proteome</keyword>
<comment type="similarity">
    <text evidence="1 2">Belongs to the arylamine N-acetyltransferase family.</text>
</comment>
<proteinExistence type="inferred from homology"/>
<gene>
    <name evidence="3" type="ORF">GCM10010412_045330</name>
</gene>
<dbReference type="Gene3D" id="2.40.128.150">
    <property type="entry name" value="Cysteine proteinases"/>
    <property type="match status" value="1"/>
</dbReference>
<dbReference type="InterPro" id="IPR038765">
    <property type="entry name" value="Papain-like_cys_pep_sf"/>
</dbReference>
<name>A0ABN3S4C9_9ACTN</name>
<dbReference type="InterPro" id="IPR001447">
    <property type="entry name" value="Arylamine_N-AcTrfase"/>
</dbReference>
<accession>A0ABN3S4C9</accession>
<dbReference type="Proteomes" id="UP001501666">
    <property type="component" value="Unassembled WGS sequence"/>
</dbReference>
<reference evidence="3 4" key="1">
    <citation type="journal article" date="2019" name="Int. J. Syst. Evol. Microbiol.">
        <title>The Global Catalogue of Microorganisms (GCM) 10K type strain sequencing project: providing services to taxonomists for standard genome sequencing and annotation.</title>
        <authorList>
            <consortium name="The Broad Institute Genomics Platform"/>
            <consortium name="The Broad Institute Genome Sequencing Center for Infectious Disease"/>
            <person name="Wu L."/>
            <person name="Ma J."/>
        </authorList>
    </citation>
    <scope>NUCLEOTIDE SEQUENCE [LARGE SCALE GENOMIC DNA]</scope>
    <source>
        <strain evidence="3 4">JCM 6835</strain>
    </source>
</reference>
<protein>
    <submittedName>
        <fullName evidence="3">Arylamine N-acetyltransferase</fullName>
    </submittedName>
</protein>
<dbReference type="Pfam" id="PF00797">
    <property type="entry name" value="Acetyltransf_2"/>
    <property type="match status" value="1"/>
</dbReference>
<evidence type="ECO:0000313" key="4">
    <source>
        <dbReference type="Proteomes" id="UP001501666"/>
    </source>
</evidence>
<dbReference type="PRINTS" id="PR01543">
    <property type="entry name" value="ANATRNSFRASE"/>
</dbReference>